<feature type="region of interest" description="Disordered" evidence="1">
    <location>
        <begin position="46"/>
        <end position="78"/>
    </location>
</feature>
<feature type="compositionally biased region" description="Basic and acidic residues" evidence="1">
    <location>
        <begin position="69"/>
        <end position="78"/>
    </location>
</feature>
<gene>
    <name evidence="2" type="ORF">GJ699_23970</name>
</gene>
<evidence type="ECO:0000313" key="3">
    <source>
        <dbReference type="Proteomes" id="UP000433309"/>
    </source>
</evidence>
<feature type="compositionally biased region" description="Low complexity" evidence="1">
    <location>
        <begin position="46"/>
        <end position="68"/>
    </location>
</feature>
<dbReference type="EMBL" id="WKJK01000014">
    <property type="protein sequence ID" value="MRW93061.1"/>
    <property type="molecule type" value="Genomic_DNA"/>
</dbReference>
<dbReference type="Proteomes" id="UP000433309">
    <property type="component" value="Unassembled WGS sequence"/>
</dbReference>
<evidence type="ECO:0000313" key="2">
    <source>
        <dbReference type="EMBL" id="MRW93061.1"/>
    </source>
</evidence>
<feature type="compositionally biased region" description="Pro residues" evidence="1">
    <location>
        <begin position="112"/>
        <end position="129"/>
    </location>
</feature>
<comment type="caution">
    <text evidence="2">The sequence shown here is derived from an EMBL/GenBank/DDBJ whole genome shotgun (WGS) entry which is preliminary data.</text>
</comment>
<keyword evidence="3" id="KW-1185">Reference proteome</keyword>
<sequence>MKPYQIVMVLALVGAAGLVLFGDNSPASGIAEPVARAAGAGAQGAADGRVADTATVSTPSAPSAPSRGAARDGKPSIEPEILRLTPRATLVGDAGDATFAAGEGVFMGQNWNPPPPPPPPPSKTPPPPPMAPPMPFIYLGKALADGAWEVYLARGDKTYSVRLQTVIDGTYRVERIAPPLMSLTYLPLNQQQQMNIGVLE</sequence>
<dbReference type="RefSeq" id="WP_154381076.1">
    <property type="nucleotide sequence ID" value="NZ_WKJK01000014.1"/>
</dbReference>
<evidence type="ECO:0008006" key="4">
    <source>
        <dbReference type="Google" id="ProtNLM"/>
    </source>
</evidence>
<name>A0A6I2L4G8_9BURK</name>
<proteinExistence type="predicted"/>
<evidence type="ECO:0000256" key="1">
    <source>
        <dbReference type="SAM" id="MobiDB-lite"/>
    </source>
</evidence>
<dbReference type="AlphaFoldDB" id="A0A6I2L4G8"/>
<feature type="region of interest" description="Disordered" evidence="1">
    <location>
        <begin position="105"/>
        <end position="129"/>
    </location>
</feature>
<protein>
    <recommendedName>
        <fullName evidence="4">Secretion system X translation initiation factor</fullName>
    </recommendedName>
</protein>
<reference evidence="2 3" key="1">
    <citation type="submission" date="2019-11" db="EMBL/GenBank/DDBJ databases">
        <title>Novel species isolated from a subtropical stream in China.</title>
        <authorList>
            <person name="Lu H."/>
        </authorList>
    </citation>
    <scope>NUCLEOTIDE SEQUENCE [LARGE SCALE GENOMIC DNA]</scope>
    <source>
        <strain evidence="2 3">FT80W</strain>
    </source>
</reference>
<organism evidence="2 3">
    <name type="scientific">Duganella guangzhouensis</name>
    <dbReference type="NCBI Taxonomy" id="2666084"/>
    <lineage>
        <taxon>Bacteria</taxon>
        <taxon>Pseudomonadati</taxon>
        <taxon>Pseudomonadota</taxon>
        <taxon>Betaproteobacteria</taxon>
        <taxon>Burkholderiales</taxon>
        <taxon>Oxalobacteraceae</taxon>
        <taxon>Telluria group</taxon>
        <taxon>Duganella</taxon>
    </lineage>
</organism>
<accession>A0A6I2L4G8</accession>